<keyword evidence="1" id="KW-0732">Signal</keyword>
<name>A0A6A4X432_AMPAM</name>
<dbReference type="AlphaFoldDB" id="A0A6A4X432"/>
<evidence type="ECO:0000256" key="1">
    <source>
        <dbReference type="SAM" id="SignalP"/>
    </source>
</evidence>
<sequence length="505" mass="55042">MAPRAMSWGAPVSLAALLLLSGEMLGGAGAVAASGRYRSGHRLVTAAAPPLHQLQVTSLIQCLGLCGRHASCVAINFGAVSETTNCQLLGQRACDGLSLVADAAVNYYDVYDYRQNLTAETQTPFWDDPSCVEEGYCASECAAEAAGQFCVVDAHCHVKLKPPGGYQCVGRICQPAPNFWELRPGLALPRWQLWRMDWRVWTWKRLKPGTCSLDISVKLGGGAEISIVPTWSDDGDGMRLSFRFTYAKTDLFYKNASGNTKWLAQDATTPDVVNSETFTRLKISWCEGLMTIGPEDNPTMVTGQADITQPIDFVKAYSDNAPSWMYVDSGVADPWLFEDSGVAEDAVMDIAPEAYVYRNITVTNDVTVKYDCMAQTDCSVALQGDAATPRILVIYVGLSKDRSLLLYFGDINTVSQTVTTGPVLSSTEYNTFTVRYNNGQVTIHRNDAANPIYSVNAPHLITVKGVGIGGCCSRKSVRVARYDPAWRTDTWLTEGRGFSNGDTLE</sequence>
<accession>A0A6A4X432</accession>
<feature type="signal peptide" evidence="1">
    <location>
        <begin position="1"/>
        <end position="30"/>
    </location>
</feature>
<proteinExistence type="predicted"/>
<evidence type="ECO:0008006" key="4">
    <source>
        <dbReference type="Google" id="ProtNLM"/>
    </source>
</evidence>
<reference evidence="2 3" key="1">
    <citation type="submission" date="2019-07" db="EMBL/GenBank/DDBJ databases">
        <title>Draft genome assembly of a fouling barnacle, Amphibalanus amphitrite (Darwin, 1854): The first reference genome for Thecostraca.</title>
        <authorList>
            <person name="Kim W."/>
        </authorList>
    </citation>
    <scope>NUCLEOTIDE SEQUENCE [LARGE SCALE GENOMIC DNA]</scope>
    <source>
        <strain evidence="2">SNU_AA5</strain>
        <tissue evidence="2">Soma without cirri and trophi</tissue>
    </source>
</reference>
<dbReference type="Proteomes" id="UP000440578">
    <property type="component" value="Unassembled WGS sequence"/>
</dbReference>
<evidence type="ECO:0000313" key="2">
    <source>
        <dbReference type="EMBL" id="KAF0314087.1"/>
    </source>
</evidence>
<comment type="caution">
    <text evidence="2">The sequence shown here is derived from an EMBL/GenBank/DDBJ whole genome shotgun (WGS) entry which is preliminary data.</text>
</comment>
<keyword evidence="3" id="KW-1185">Reference proteome</keyword>
<gene>
    <name evidence="2" type="ORF">FJT64_001550</name>
</gene>
<dbReference type="EMBL" id="VIIS01000048">
    <property type="protein sequence ID" value="KAF0314087.1"/>
    <property type="molecule type" value="Genomic_DNA"/>
</dbReference>
<organism evidence="2 3">
    <name type="scientific">Amphibalanus amphitrite</name>
    <name type="common">Striped barnacle</name>
    <name type="synonym">Balanus amphitrite</name>
    <dbReference type="NCBI Taxonomy" id="1232801"/>
    <lineage>
        <taxon>Eukaryota</taxon>
        <taxon>Metazoa</taxon>
        <taxon>Ecdysozoa</taxon>
        <taxon>Arthropoda</taxon>
        <taxon>Crustacea</taxon>
        <taxon>Multicrustacea</taxon>
        <taxon>Cirripedia</taxon>
        <taxon>Thoracica</taxon>
        <taxon>Thoracicalcarea</taxon>
        <taxon>Balanomorpha</taxon>
        <taxon>Balanoidea</taxon>
        <taxon>Balanidae</taxon>
        <taxon>Amphibalaninae</taxon>
        <taxon>Amphibalanus</taxon>
    </lineage>
</organism>
<protein>
    <recommendedName>
        <fullName evidence="4">Apple domain-containing protein</fullName>
    </recommendedName>
</protein>
<feature type="chain" id="PRO_5025643606" description="Apple domain-containing protein" evidence="1">
    <location>
        <begin position="31"/>
        <end position="505"/>
    </location>
</feature>
<evidence type="ECO:0000313" key="3">
    <source>
        <dbReference type="Proteomes" id="UP000440578"/>
    </source>
</evidence>